<reference evidence="6 7" key="1">
    <citation type="journal article" date="2022" name="Nat. Plants">
        <title>Genomes of leafy and leafless Platanthera orchids illuminate the evolution of mycoheterotrophy.</title>
        <authorList>
            <person name="Li M.H."/>
            <person name="Liu K.W."/>
            <person name="Li Z."/>
            <person name="Lu H.C."/>
            <person name="Ye Q.L."/>
            <person name="Zhang D."/>
            <person name="Wang J.Y."/>
            <person name="Li Y.F."/>
            <person name="Zhong Z.M."/>
            <person name="Liu X."/>
            <person name="Yu X."/>
            <person name="Liu D.K."/>
            <person name="Tu X.D."/>
            <person name="Liu B."/>
            <person name="Hao Y."/>
            <person name="Liao X.Y."/>
            <person name="Jiang Y.T."/>
            <person name="Sun W.H."/>
            <person name="Chen J."/>
            <person name="Chen Y.Q."/>
            <person name="Ai Y."/>
            <person name="Zhai J.W."/>
            <person name="Wu S.S."/>
            <person name="Zhou Z."/>
            <person name="Hsiao Y.Y."/>
            <person name="Wu W.L."/>
            <person name="Chen Y.Y."/>
            <person name="Lin Y.F."/>
            <person name="Hsu J.L."/>
            <person name="Li C.Y."/>
            <person name="Wang Z.W."/>
            <person name="Zhao X."/>
            <person name="Zhong W.Y."/>
            <person name="Ma X.K."/>
            <person name="Ma L."/>
            <person name="Huang J."/>
            <person name="Chen G.Z."/>
            <person name="Huang M.Z."/>
            <person name="Huang L."/>
            <person name="Peng D.H."/>
            <person name="Luo Y.B."/>
            <person name="Zou S.Q."/>
            <person name="Chen S.P."/>
            <person name="Lan S."/>
            <person name="Tsai W.C."/>
            <person name="Van de Peer Y."/>
            <person name="Liu Z.J."/>
        </authorList>
    </citation>
    <scope>NUCLEOTIDE SEQUENCE [LARGE SCALE GENOMIC DNA]</scope>
    <source>
        <strain evidence="6">Lor288</strain>
    </source>
</reference>
<organism evidence="6 7">
    <name type="scientific">Platanthera guangdongensis</name>
    <dbReference type="NCBI Taxonomy" id="2320717"/>
    <lineage>
        <taxon>Eukaryota</taxon>
        <taxon>Viridiplantae</taxon>
        <taxon>Streptophyta</taxon>
        <taxon>Embryophyta</taxon>
        <taxon>Tracheophyta</taxon>
        <taxon>Spermatophyta</taxon>
        <taxon>Magnoliopsida</taxon>
        <taxon>Liliopsida</taxon>
        <taxon>Asparagales</taxon>
        <taxon>Orchidaceae</taxon>
        <taxon>Orchidoideae</taxon>
        <taxon>Orchideae</taxon>
        <taxon>Orchidinae</taxon>
        <taxon>Platanthera</taxon>
    </lineage>
</organism>
<dbReference type="EMBL" id="JBBWWR010000004">
    <property type="protein sequence ID" value="KAK8968416.1"/>
    <property type="molecule type" value="Genomic_DNA"/>
</dbReference>
<dbReference type="Proteomes" id="UP001412067">
    <property type="component" value="Unassembled WGS sequence"/>
</dbReference>
<feature type="domain" description="J" evidence="5">
    <location>
        <begin position="54"/>
        <end position="113"/>
    </location>
</feature>
<dbReference type="CDD" id="cd06257">
    <property type="entry name" value="DnaJ"/>
    <property type="match status" value="1"/>
</dbReference>
<evidence type="ECO:0000313" key="6">
    <source>
        <dbReference type="EMBL" id="KAK8968416.1"/>
    </source>
</evidence>
<dbReference type="SMART" id="SM00271">
    <property type="entry name" value="DnaJ"/>
    <property type="match status" value="1"/>
</dbReference>
<comment type="caution">
    <text evidence="6">The sequence shown here is derived from an EMBL/GenBank/DDBJ whole genome shotgun (WGS) entry which is preliminary data.</text>
</comment>
<sequence>MAATPLVTGLAVAAAALGSRQLIQAWHAFKARPSVPVARRFYPGGFQHEMTKREAALILGVREHAPIEKIREAHKKMMVANHPDSGGSHFLASKINQAKDILTGKSKVASSAF</sequence>
<evidence type="ECO:0000256" key="4">
    <source>
        <dbReference type="ARBA" id="ARBA00023136"/>
    </source>
</evidence>
<dbReference type="PROSITE" id="PS50076">
    <property type="entry name" value="DNAJ_2"/>
    <property type="match status" value="1"/>
</dbReference>
<evidence type="ECO:0000256" key="3">
    <source>
        <dbReference type="ARBA" id="ARBA00023128"/>
    </source>
</evidence>
<proteinExistence type="predicted"/>
<dbReference type="SUPFAM" id="SSF46565">
    <property type="entry name" value="Chaperone J-domain"/>
    <property type="match status" value="1"/>
</dbReference>
<evidence type="ECO:0000313" key="7">
    <source>
        <dbReference type="Proteomes" id="UP001412067"/>
    </source>
</evidence>
<dbReference type="PANTHER" id="PTHR12763">
    <property type="match status" value="1"/>
</dbReference>
<gene>
    <name evidence="6" type="primary">TIM14-1</name>
    <name evidence="6" type="ORF">KSP40_PGU018399</name>
</gene>
<dbReference type="InterPro" id="IPR036869">
    <property type="entry name" value="J_dom_sf"/>
</dbReference>
<evidence type="ECO:0000259" key="5">
    <source>
        <dbReference type="PROSITE" id="PS50076"/>
    </source>
</evidence>
<keyword evidence="3" id="KW-0496">Mitochondrion</keyword>
<dbReference type="PANTHER" id="PTHR12763:SF42">
    <property type="entry name" value="OS03G0776900 PROTEIN"/>
    <property type="match status" value="1"/>
</dbReference>
<keyword evidence="2" id="KW-0999">Mitochondrion inner membrane</keyword>
<keyword evidence="7" id="KW-1185">Reference proteome</keyword>
<protein>
    <submittedName>
        <fullName evidence="6">Mitochondrial import inner membrane translocase subunit TIM14-1</fullName>
    </submittedName>
</protein>
<comment type="subcellular location">
    <subcellularLocation>
        <location evidence="1">Mitochondrion inner membrane</location>
    </subcellularLocation>
</comment>
<dbReference type="Gene3D" id="1.10.287.110">
    <property type="entry name" value="DnaJ domain"/>
    <property type="match status" value="1"/>
</dbReference>
<keyword evidence="4" id="KW-0472">Membrane</keyword>
<evidence type="ECO:0000256" key="2">
    <source>
        <dbReference type="ARBA" id="ARBA00022792"/>
    </source>
</evidence>
<dbReference type="InterPro" id="IPR001623">
    <property type="entry name" value="DnaJ_domain"/>
</dbReference>
<accession>A0ABR2MWD9</accession>
<evidence type="ECO:0000256" key="1">
    <source>
        <dbReference type="ARBA" id="ARBA00004273"/>
    </source>
</evidence>
<name>A0ABR2MWD9_9ASPA</name>